<dbReference type="PROSITE" id="PS50110">
    <property type="entry name" value="RESPONSE_REGULATORY"/>
    <property type="match status" value="1"/>
</dbReference>
<dbReference type="PROSITE" id="PS50112">
    <property type="entry name" value="PAS"/>
    <property type="match status" value="1"/>
</dbReference>
<protein>
    <submittedName>
        <fullName evidence="6">PAS domain S-box protein</fullName>
    </submittedName>
</protein>
<dbReference type="CDD" id="cd17534">
    <property type="entry name" value="REC_DC-like"/>
    <property type="match status" value="1"/>
</dbReference>
<evidence type="ECO:0000256" key="1">
    <source>
        <dbReference type="ARBA" id="ARBA00022553"/>
    </source>
</evidence>
<sequence length="259" mass="28774">MGTAKILIVEDEGLVAQDIKHRILRMGYPAPFIVYTGEEAVKKAENTELDLILMDIILSNGFIDGVQAAEQIHKFSDVPIIYLTASSDAQTLTRAKATGPDGYILKPFQSRELQIAIELTLYRHKIEKGFLEEDRIMSATLYNLQEGIVAINRSGNICFINGAAQKLTGWGESEASGRPLKEVVRILASSPSKDSDIETLLKAESDLDIPSHGFIISKDKVMTEVLTVNKFVVVEEELDLAYILIIRDFTKSLSDNSWK</sequence>
<evidence type="ECO:0000259" key="4">
    <source>
        <dbReference type="PROSITE" id="PS50110"/>
    </source>
</evidence>
<gene>
    <name evidence="6" type="ORF">BES34_004365</name>
</gene>
<name>A0ABX4YLT9_9LEPT</name>
<dbReference type="SUPFAM" id="SSF52172">
    <property type="entry name" value="CheY-like"/>
    <property type="match status" value="1"/>
</dbReference>
<dbReference type="InterPro" id="IPR050595">
    <property type="entry name" value="Bact_response_regulator"/>
</dbReference>
<dbReference type="InterPro" id="IPR000014">
    <property type="entry name" value="PAS"/>
</dbReference>
<evidence type="ECO:0000256" key="2">
    <source>
        <dbReference type="ARBA" id="ARBA00023012"/>
    </source>
</evidence>
<keyword evidence="7" id="KW-1185">Reference proteome</keyword>
<dbReference type="RefSeq" id="WP_010419528.1">
    <property type="nucleotide sequence ID" value="NZ_MCRM02000003.1"/>
</dbReference>
<proteinExistence type="predicted"/>
<dbReference type="SMART" id="SM00448">
    <property type="entry name" value="REC"/>
    <property type="match status" value="1"/>
</dbReference>
<accession>A0ABX4YLT9</accession>
<dbReference type="NCBIfam" id="TIGR00229">
    <property type="entry name" value="sensory_box"/>
    <property type="match status" value="1"/>
</dbReference>
<feature type="modified residue" description="4-aspartylphosphate" evidence="3">
    <location>
        <position position="55"/>
    </location>
</feature>
<organism evidence="6 7">
    <name type="scientific">Leptospira inadai serovar Lyme</name>
    <dbReference type="NCBI Taxonomy" id="293084"/>
    <lineage>
        <taxon>Bacteria</taxon>
        <taxon>Pseudomonadati</taxon>
        <taxon>Spirochaetota</taxon>
        <taxon>Spirochaetia</taxon>
        <taxon>Leptospirales</taxon>
        <taxon>Leptospiraceae</taxon>
        <taxon>Leptospira</taxon>
    </lineage>
</organism>
<evidence type="ECO:0000256" key="3">
    <source>
        <dbReference type="PROSITE-ProRule" id="PRU00169"/>
    </source>
</evidence>
<comment type="caution">
    <text evidence="6">The sequence shown here is derived from an EMBL/GenBank/DDBJ whole genome shotgun (WGS) entry which is preliminary data.</text>
</comment>
<dbReference type="Pfam" id="PF00989">
    <property type="entry name" value="PAS"/>
    <property type="match status" value="1"/>
</dbReference>
<keyword evidence="1 3" id="KW-0597">Phosphoprotein</keyword>
<dbReference type="PANTHER" id="PTHR44591">
    <property type="entry name" value="STRESS RESPONSE REGULATOR PROTEIN 1"/>
    <property type="match status" value="1"/>
</dbReference>
<reference evidence="6" key="1">
    <citation type="submission" date="2018-01" db="EMBL/GenBank/DDBJ databases">
        <title>Genomic characterization of Leptospira inadai serogroup Lyme isolated from captured rat in Brazil and comparative analysis with human reference strain.</title>
        <authorList>
            <person name="Moreno L.Z."/>
            <person name="Loureiro A.P."/>
            <person name="Miraglia F."/>
            <person name="Kremer F.S."/>
            <person name="Eslabao M.R."/>
            <person name="Dellagostin O.A."/>
            <person name="Lilenbaum W."/>
            <person name="Moreno A.M."/>
        </authorList>
    </citation>
    <scope>NUCLEOTIDE SEQUENCE [LARGE SCALE GENOMIC DNA]</scope>
    <source>
        <strain evidence="6">M34/99</strain>
    </source>
</reference>
<dbReference type="PANTHER" id="PTHR44591:SF14">
    <property type="entry name" value="PROTEIN PILG"/>
    <property type="match status" value="1"/>
</dbReference>
<feature type="domain" description="Response regulatory" evidence="4">
    <location>
        <begin position="5"/>
        <end position="121"/>
    </location>
</feature>
<evidence type="ECO:0000259" key="5">
    <source>
        <dbReference type="PROSITE" id="PS50112"/>
    </source>
</evidence>
<dbReference type="InterPro" id="IPR001789">
    <property type="entry name" value="Sig_transdc_resp-reg_receiver"/>
</dbReference>
<dbReference type="InterPro" id="IPR035965">
    <property type="entry name" value="PAS-like_dom_sf"/>
</dbReference>
<dbReference type="SMART" id="SM00091">
    <property type="entry name" value="PAS"/>
    <property type="match status" value="1"/>
</dbReference>
<dbReference type="Gene3D" id="3.30.450.20">
    <property type="entry name" value="PAS domain"/>
    <property type="match status" value="1"/>
</dbReference>
<evidence type="ECO:0000313" key="7">
    <source>
        <dbReference type="Proteomes" id="UP000094669"/>
    </source>
</evidence>
<dbReference type="EMBL" id="MCRM02000003">
    <property type="protein sequence ID" value="PNV76242.1"/>
    <property type="molecule type" value="Genomic_DNA"/>
</dbReference>
<dbReference type="SUPFAM" id="SSF55785">
    <property type="entry name" value="PYP-like sensor domain (PAS domain)"/>
    <property type="match status" value="1"/>
</dbReference>
<dbReference type="Gene3D" id="3.40.50.2300">
    <property type="match status" value="1"/>
</dbReference>
<dbReference type="InterPro" id="IPR011006">
    <property type="entry name" value="CheY-like_superfamily"/>
</dbReference>
<feature type="domain" description="PAS" evidence="5">
    <location>
        <begin position="133"/>
        <end position="204"/>
    </location>
</feature>
<dbReference type="Proteomes" id="UP000094669">
    <property type="component" value="Unassembled WGS sequence"/>
</dbReference>
<dbReference type="InterPro" id="IPR013767">
    <property type="entry name" value="PAS_fold"/>
</dbReference>
<keyword evidence="2" id="KW-0902">Two-component regulatory system</keyword>
<dbReference type="CDD" id="cd00130">
    <property type="entry name" value="PAS"/>
    <property type="match status" value="1"/>
</dbReference>
<dbReference type="Pfam" id="PF00072">
    <property type="entry name" value="Response_reg"/>
    <property type="match status" value="1"/>
</dbReference>
<evidence type="ECO:0000313" key="6">
    <source>
        <dbReference type="EMBL" id="PNV76242.1"/>
    </source>
</evidence>